<comment type="caution">
    <text evidence="3">The sequence shown here is derived from an EMBL/GenBank/DDBJ whole genome shotgun (WGS) entry which is preliminary data.</text>
</comment>
<protein>
    <recommendedName>
        <fullName evidence="4">HEAT repeat domain-containing protein</fullName>
    </recommendedName>
</protein>
<proteinExistence type="predicted"/>
<dbReference type="EMBL" id="LNQE01001766">
    <property type="protein sequence ID" value="KUG05809.1"/>
    <property type="molecule type" value="Genomic_DNA"/>
</dbReference>
<accession>A0A0W8EBE0</accession>
<feature type="region of interest" description="Disordered" evidence="2">
    <location>
        <begin position="29"/>
        <end position="96"/>
    </location>
</feature>
<sequence length="258" mass="28104">MTQGLNERSLLQAPGSMLTPALRVTLHQSTLRQGQEDSSLGRVSPAHGNHRYVRSRELQDRNTATPGSIPVVFSGQGQTDPGMSQPVPGGHGKDDENKEQYRQALAIITSKAVTDEDPIIRRHALYLLAATGDPVHADIFLRALRDPEKAVRHQAALALAGIGTTVLPGILDLLVDPDWKVRYRAAEILGLIGDATATSRLIEGVSDPKDHVRYMAAKSLGMIRDTAAIEPLRRCLDDENPFVRKVAATSLEMIMGKR</sequence>
<dbReference type="PANTHER" id="PTHR12697:SF5">
    <property type="entry name" value="DEOXYHYPUSINE HYDROXYLASE"/>
    <property type="match status" value="1"/>
</dbReference>
<dbReference type="InterPro" id="IPR016024">
    <property type="entry name" value="ARM-type_fold"/>
</dbReference>
<dbReference type="SMART" id="SM00567">
    <property type="entry name" value="EZ_HEAT"/>
    <property type="match status" value="4"/>
</dbReference>
<dbReference type="InterPro" id="IPR011989">
    <property type="entry name" value="ARM-like"/>
</dbReference>
<evidence type="ECO:0000313" key="3">
    <source>
        <dbReference type="EMBL" id="KUG05809.1"/>
    </source>
</evidence>
<dbReference type="Gene3D" id="1.25.10.10">
    <property type="entry name" value="Leucine-rich Repeat Variant"/>
    <property type="match status" value="1"/>
</dbReference>
<comment type="function">
    <text evidence="1">Catalyzes the hydroxylation of the N(6)-(4-aminobutyl)-L-lysine intermediate produced by deoxyhypusine synthase/DHPS on a critical lysine of the eukaryotic translation initiation factor 5A/eIF-5A. This is the second step of the post-translational modification of that lysine into an unusual amino acid residue named hypusine. Hypusination is unique to mature eIF-5A factor and is essential for its function.</text>
</comment>
<dbReference type="AlphaFoldDB" id="A0A0W8EBE0"/>
<dbReference type="Pfam" id="PF13646">
    <property type="entry name" value="HEAT_2"/>
    <property type="match status" value="2"/>
</dbReference>
<evidence type="ECO:0000256" key="2">
    <source>
        <dbReference type="SAM" id="MobiDB-lite"/>
    </source>
</evidence>
<dbReference type="InterPro" id="IPR021133">
    <property type="entry name" value="HEAT_type_2"/>
</dbReference>
<feature type="compositionally biased region" description="Polar residues" evidence="2">
    <location>
        <begin position="29"/>
        <end position="38"/>
    </location>
</feature>
<dbReference type="GO" id="GO:0016491">
    <property type="term" value="F:oxidoreductase activity"/>
    <property type="evidence" value="ECO:0007669"/>
    <property type="project" value="TreeGrafter"/>
</dbReference>
<evidence type="ECO:0008006" key="4">
    <source>
        <dbReference type="Google" id="ProtNLM"/>
    </source>
</evidence>
<reference evidence="3" key="1">
    <citation type="journal article" date="2015" name="Proc. Natl. Acad. Sci. U.S.A.">
        <title>Networks of energetic and metabolic interactions define dynamics in microbial communities.</title>
        <authorList>
            <person name="Embree M."/>
            <person name="Liu J.K."/>
            <person name="Al-Bassam M.M."/>
            <person name="Zengler K."/>
        </authorList>
    </citation>
    <scope>NUCLEOTIDE SEQUENCE</scope>
</reference>
<dbReference type="SUPFAM" id="SSF48371">
    <property type="entry name" value="ARM repeat"/>
    <property type="match status" value="1"/>
</dbReference>
<name>A0A0W8EBE0_9ZZZZ</name>
<dbReference type="PANTHER" id="PTHR12697">
    <property type="entry name" value="PBS LYASE HEAT-LIKE PROTEIN"/>
    <property type="match status" value="1"/>
</dbReference>
<evidence type="ECO:0000256" key="1">
    <source>
        <dbReference type="ARBA" id="ARBA00045876"/>
    </source>
</evidence>
<gene>
    <name evidence="3" type="ORF">ASZ90_016789</name>
</gene>
<dbReference type="InterPro" id="IPR004155">
    <property type="entry name" value="PBS_lyase_HEAT"/>
</dbReference>
<organism evidence="3">
    <name type="scientific">hydrocarbon metagenome</name>
    <dbReference type="NCBI Taxonomy" id="938273"/>
    <lineage>
        <taxon>unclassified sequences</taxon>
        <taxon>metagenomes</taxon>
        <taxon>ecological metagenomes</taxon>
    </lineage>
</organism>
<dbReference type="PROSITE" id="PS50077">
    <property type="entry name" value="HEAT_REPEAT"/>
    <property type="match status" value="1"/>
</dbReference>